<organism evidence="1 2">
    <name type="scientific">Psilocybe cyanescens</name>
    <dbReference type="NCBI Taxonomy" id="93625"/>
    <lineage>
        <taxon>Eukaryota</taxon>
        <taxon>Fungi</taxon>
        <taxon>Dikarya</taxon>
        <taxon>Basidiomycota</taxon>
        <taxon>Agaricomycotina</taxon>
        <taxon>Agaricomycetes</taxon>
        <taxon>Agaricomycetidae</taxon>
        <taxon>Agaricales</taxon>
        <taxon>Agaricineae</taxon>
        <taxon>Strophariaceae</taxon>
        <taxon>Psilocybe</taxon>
    </lineage>
</organism>
<evidence type="ECO:0000313" key="1">
    <source>
        <dbReference type="EMBL" id="PPQ90858.1"/>
    </source>
</evidence>
<accession>A0A409XJD6</accession>
<proteinExistence type="predicted"/>
<dbReference type="EMBL" id="NHYD01001526">
    <property type="protein sequence ID" value="PPQ90858.1"/>
    <property type="molecule type" value="Genomic_DNA"/>
</dbReference>
<reference evidence="1 2" key="1">
    <citation type="journal article" date="2018" name="Evol. Lett.">
        <title>Horizontal gene cluster transfer increased hallucinogenic mushroom diversity.</title>
        <authorList>
            <person name="Reynolds H.T."/>
            <person name="Vijayakumar V."/>
            <person name="Gluck-Thaler E."/>
            <person name="Korotkin H.B."/>
            <person name="Matheny P.B."/>
            <person name="Slot J.C."/>
        </authorList>
    </citation>
    <scope>NUCLEOTIDE SEQUENCE [LARGE SCALE GENOMIC DNA]</scope>
    <source>
        <strain evidence="1 2">2631</strain>
    </source>
</reference>
<keyword evidence="2" id="KW-1185">Reference proteome</keyword>
<dbReference type="Proteomes" id="UP000283269">
    <property type="component" value="Unassembled WGS sequence"/>
</dbReference>
<gene>
    <name evidence="1" type="ORF">CVT25_007393</name>
</gene>
<evidence type="ECO:0000313" key="2">
    <source>
        <dbReference type="Proteomes" id="UP000283269"/>
    </source>
</evidence>
<protein>
    <submittedName>
        <fullName evidence="1">Uncharacterized protein</fullName>
    </submittedName>
</protein>
<name>A0A409XJD6_PSICY</name>
<comment type="caution">
    <text evidence="1">The sequence shown here is derived from an EMBL/GenBank/DDBJ whole genome shotgun (WGS) entry which is preliminary data.</text>
</comment>
<dbReference type="InParanoid" id="A0A409XJD6"/>
<sequence>MAYPWEHQRLCRISKSGIQLITAKIGKVAQWIANGVCLCNLSQAQLTSKISHGAEVVNYHDTIPELSLTLPLTYQGLLYTIALWSRYRPGIDLSRQAVTETIAEDQFFVFDELLYLVQLWARNLNVFA</sequence>
<dbReference type="AlphaFoldDB" id="A0A409XJD6"/>